<organism evidence="1 2">
    <name type="scientific">Muribaculum intestinale</name>
    <dbReference type="NCBI Taxonomy" id="1796646"/>
    <lineage>
        <taxon>Bacteria</taxon>
        <taxon>Pseudomonadati</taxon>
        <taxon>Bacteroidota</taxon>
        <taxon>Bacteroidia</taxon>
        <taxon>Bacteroidales</taxon>
        <taxon>Muribaculaceae</taxon>
        <taxon>Muribaculum</taxon>
    </lineage>
</organism>
<accession>A0A1B1S6S3</accession>
<keyword evidence="2" id="KW-1185">Reference proteome</keyword>
<name>A0A1B1S6S3_9BACT</name>
<sequence length="67" mass="7527">MDNSGFKMCADCVNKQFVDFDADGRAMYYCALVDGIVRKGIVYDSTDASACIKWNLFKPLDFATNQK</sequence>
<dbReference type="KEGG" id="pary:A4V02_01180"/>
<protein>
    <submittedName>
        <fullName evidence="1">Uncharacterized protein</fullName>
    </submittedName>
</protein>
<reference evidence="2" key="1">
    <citation type="submission" date="2016-04" db="EMBL/GenBank/DDBJ databases">
        <title>Complete Genome Sequences of Twelve Strains of a Stable Defined Moderately Diverse Mouse Microbiota 2 (sDMDMm2).</title>
        <authorList>
            <person name="Uchimura Y."/>
            <person name="Wyss M."/>
            <person name="Brugiroux S."/>
            <person name="Limenitakis J.P."/>
            <person name="Stecher B."/>
            <person name="McCoy K.D."/>
            <person name="Macpherson A.J."/>
        </authorList>
    </citation>
    <scope>NUCLEOTIDE SEQUENCE [LARGE SCALE GENOMIC DNA]</scope>
    <source>
        <strain evidence="2">YL27</strain>
    </source>
</reference>
<dbReference type="OrthoDB" id="9857714at2"/>
<accession>A0A1Z2XF07</accession>
<dbReference type="EMBL" id="CP015402">
    <property type="protein sequence ID" value="ANU62488.1"/>
    <property type="molecule type" value="Genomic_DNA"/>
</dbReference>
<dbReference type="AlphaFoldDB" id="A0A1B1S6S3"/>
<proteinExistence type="predicted"/>
<gene>
    <name evidence="1" type="ORF">A4V02_01180</name>
</gene>
<evidence type="ECO:0000313" key="2">
    <source>
        <dbReference type="Proteomes" id="UP000186351"/>
    </source>
</evidence>
<dbReference type="Proteomes" id="UP000186351">
    <property type="component" value="Chromosome"/>
</dbReference>
<dbReference type="RefSeq" id="WP_068959884.1">
    <property type="nucleotide sequence ID" value="NZ_CAJTAP010000081.1"/>
</dbReference>
<dbReference type="STRING" id="1796646.A4V02_01180"/>
<evidence type="ECO:0000313" key="1">
    <source>
        <dbReference type="EMBL" id="ANU62488.1"/>
    </source>
</evidence>
<dbReference type="GeneID" id="65535448"/>